<dbReference type="GO" id="GO:0004521">
    <property type="term" value="F:RNA endonuclease activity"/>
    <property type="evidence" value="ECO:0007669"/>
    <property type="project" value="InterPro"/>
</dbReference>
<dbReference type="GO" id="GO:0006351">
    <property type="term" value="P:DNA-templated transcription"/>
    <property type="evidence" value="ECO:0007669"/>
    <property type="project" value="TreeGrafter"/>
</dbReference>
<dbReference type="Gene3D" id="3.30.70.2650">
    <property type="match status" value="1"/>
</dbReference>
<dbReference type="InterPro" id="IPR021127">
    <property type="entry name" value="CRISPR_associated_Cas2"/>
</dbReference>
<dbReference type="Pfam" id="PF20803">
    <property type="entry name" value="PaaX_M"/>
    <property type="match status" value="1"/>
</dbReference>
<dbReference type="InterPro" id="IPR048846">
    <property type="entry name" value="PaaX-like_central"/>
</dbReference>
<evidence type="ECO:0000259" key="8">
    <source>
        <dbReference type="Pfam" id="PF20803"/>
    </source>
</evidence>
<evidence type="ECO:0000256" key="6">
    <source>
        <dbReference type="ARBA" id="ARBA00023118"/>
    </source>
</evidence>
<keyword evidence="7" id="KW-0812">Transmembrane</keyword>
<keyword evidence="2" id="KW-0479">Metal-binding</keyword>
<name>A0A1F4PQ07_UNCK3</name>
<feature type="domain" description="Transcriptional repressor PaaX-like central Cas2-like" evidence="8">
    <location>
        <begin position="105"/>
        <end position="175"/>
    </location>
</feature>
<dbReference type="PANTHER" id="PTHR30319">
    <property type="entry name" value="PHENYLACETIC ACID REGULATOR-RELATED TRANSCRIPTIONAL REPRESSOR"/>
    <property type="match status" value="1"/>
</dbReference>
<evidence type="ECO:0000256" key="3">
    <source>
        <dbReference type="ARBA" id="ARBA00022759"/>
    </source>
</evidence>
<dbReference type="EMBL" id="METE01000010">
    <property type="protein sequence ID" value="OGB85132.1"/>
    <property type="molecule type" value="Genomic_DNA"/>
</dbReference>
<keyword evidence="5" id="KW-0460">Magnesium</keyword>
<keyword evidence="7" id="KW-1133">Transmembrane helix</keyword>
<evidence type="ECO:0000256" key="7">
    <source>
        <dbReference type="SAM" id="Phobius"/>
    </source>
</evidence>
<feature type="transmembrane region" description="Helical" evidence="7">
    <location>
        <begin position="16"/>
        <end position="40"/>
    </location>
</feature>
<dbReference type="PANTHER" id="PTHR30319:SF1">
    <property type="entry name" value="TRANSCRIPTIONAL REPRESSOR PAAX"/>
    <property type="match status" value="1"/>
</dbReference>
<dbReference type="GO" id="GO:0043571">
    <property type="term" value="P:maintenance of CRISPR repeat elements"/>
    <property type="evidence" value="ECO:0007669"/>
    <property type="project" value="InterPro"/>
</dbReference>
<accession>A0A1F4PQ07</accession>
<keyword evidence="4" id="KW-0378">Hydrolase</keyword>
<evidence type="ECO:0000256" key="5">
    <source>
        <dbReference type="ARBA" id="ARBA00022842"/>
    </source>
</evidence>
<sequence>MGVLVSNNRLSLARDILLAIAISGGVLTIALVAPGILQIFGSLVKKYGRDNFYPSRVKTRFDSFRSRGLVTISERGGETTIRLTKAGKKMALSYQVDEMEIKPQKHWDGKWRIVFFDIPEKKASARNVFRDKLKELGFEKVQHSVWRHQYPCRNEVEFLVNLYEIDRYVELIEGRVIV</sequence>
<evidence type="ECO:0000313" key="10">
    <source>
        <dbReference type="Proteomes" id="UP000179010"/>
    </source>
</evidence>
<dbReference type="STRING" id="1798539.A2994_03835"/>
<evidence type="ECO:0000313" key="9">
    <source>
        <dbReference type="EMBL" id="OGB85132.1"/>
    </source>
</evidence>
<dbReference type="SUPFAM" id="SSF143430">
    <property type="entry name" value="TTP0101/SSO1404-like"/>
    <property type="match status" value="1"/>
</dbReference>
<protein>
    <submittedName>
        <fullName evidence="9">CRISPR-associated endonuclease Cas2</fullName>
    </submittedName>
</protein>
<keyword evidence="7" id="KW-0472">Membrane</keyword>
<dbReference type="NCBIfam" id="TIGR01573">
    <property type="entry name" value="cas2"/>
    <property type="match status" value="1"/>
</dbReference>
<keyword evidence="3 9" id="KW-0255">Endonuclease</keyword>
<keyword evidence="6" id="KW-0051">Antiviral defense</keyword>
<gene>
    <name evidence="9" type="ORF">A2994_03835</name>
</gene>
<dbReference type="Proteomes" id="UP000179010">
    <property type="component" value="Unassembled WGS sequence"/>
</dbReference>
<organism evidence="9 10">
    <name type="scientific">candidate division Kazan bacterium RIFCSPLOWO2_01_FULL_48_13</name>
    <dbReference type="NCBI Taxonomy" id="1798539"/>
    <lineage>
        <taxon>Bacteria</taxon>
        <taxon>Bacteria division Kazan-3B-28</taxon>
    </lineage>
</organism>
<evidence type="ECO:0000256" key="4">
    <source>
        <dbReference type="ARBA" id="ARBA00022801"/>
    </source>
</evidence>
<reference evidence="9 10" key="1">
    <citation type="journal article" date="2016" name="Nat. Commun.">
        <title>Thousands of microbial genomes shed light on interconnected biogeochemical processes in an aquifer system.</title>
        <authorList>
            <person name="Anantharaman K."/>
            <person name="Brown C.T."/>
            <person name="Hug L.A."/>
            <person name="Sharon I."/>
            <person name="Castelle C.J."/>
            <person name="Probst A.J."/>
            <person name="Thomas B.C."/>
            <person name="Singh A."/>
            <person name="Wilkins M.J."/>
            <person name="Karaoz U."/>
            <person name="Brodie E.L."/>
            <person name="Williams K.H."/>
            <person name="Hubbard S.S."/>
            <person name="Banfield J.F."/>
        </authorList>
    </citation>
    <scope>NUCLEOTIDE SEQUENCE [LARGE SCALE GENOMIC DNA]</scope>
</reference>
<comment type="caution">
    <text evidence="9">The sequence shown here is derived from an EMBL/GenBank/DDBJ whole genome shotgun (WGS) entry which is preliminary data.</text>
</comment>
<keyword evidence="1" id="KW-0540">Nuclease</keyword>
<dbReference type="AlphaFoldDB" id="A0A1F4PQ07"/>
<evidence type="ECO:0000256" key="1">
    <source>
        <dbReference type="ARBA" id="ARBA00022722"/>
    </source>
</evidence>
<proteinExistence type="predicted"/>
<evidence type="ECO:0000256" key="2">
    <source>
        <dbReference type="ARBA" id="ARBA00022723"/>
    </source>
</evidence>